<dbReference type="NCBIfam" id="TIGR01147">
    <property type="entry name" value="V_ATP_synt_G"/>
    <property type="match status" value="1"/>
</dbReference>
<dbReference type="GO" id="GO:0046961">
    <property type="term" value="F:proton-transporting ATPase activity, rotational mechanism"/>
    <property type="evidence" value="ECO:0007669"/>
    <property type="project" value="InterPro"/>
</dbReference>
<comment type="function">
    <text evidence="7">Subunit of the V1 complex of vacuolar(H+)-ATPase (V-ATPase), a multisubunit enzyme composed of a peripheral complex (V1) that hydrolyzes ATP and a membrane integral complex (V0) that translocates protons. V-ATPase is responsible for acidifying and maintaining the pH of intracellular compartments and in some cell types, is targeted to the plasma membrane, where it is responsible for acidifying the extracellular environment.</text>
</comment>
<evidence type="ECO:0000256" key="6">
    <source>
        <dbReference type="ARBA" id="ARBA00023065"/>
    </source>
</evidence>
<dbReference type="FunFam" id="1.20.5.620:FF:000004">
    <property type="entry name" value="V-type proton ATPase subunit G"/>
    <property type="match status" value="1"/>
</dbReference>
<dbReference type="Gramene" id="KVH93939">
    <property type="protein sequence ID" value="KVH93939"/>
    <property type="gene ID" value="Ccrd_004019"/>
</dbReference>
<evidence type="ECO:0000256" key="4">
    <source>
        <dbReference type="ARBA" id="ARBA00022448"/>
    </source>
</evidence>
<dbReference type="EMBL" id="LEKV01004585">
    <property type="protein sequence ID" value="KVH93939.1"/>
    <property type="molecule type" value="Genomic_DNA"/>
</dbReference>
<dbReference type="PANTHER" id="PTHR12713:SF29">
    <property type="entry name" value="VACUOLAR (H+)-ATPASE G SUBUNIT"/>
    <property type="match status" value="1"/>
</dbReference>
<dbReference type="GO" id="GO:0016887">
    <property type="term" value="F:ATP hydrolysis activity"/>
    <property type="evidence" value="ECO:0007669"/>
    <property type="project" value="TreeGrafter"/>
</dbReference>
<evidence type="ECO:0000256" key="1">
    <source>
        <dbReference type="ARBA" id="ARBA00003847"/>
    </source>
</evidence>
<comment type="subunit">
    <text evidence="7">V-ATPase is a heteromultimeric enzyme made up of two complexes: the ATP-hydrolytic V1 complex and the proton translocation V0 complex.</text>
</comment>
<comment type="similarity">
    <text evidence="2 7">Belongs to the V-ATPase G subunit family.</text>
</comment>
<dbReference type="GO" id="GO:0000221">
    <property type="term" value="C:vacuolar proton-transporting V-type ATPase, V1 domain"/>
    <property type="evidence" value="ECO:0007669"/>
    <property type="project" value="TreeGrafter"/>
</dbReference>
<evidence type="ECO:0000256" key="3">
    <source>
        <dbReference type="ARBA" id="ARBA00011196"/>
    </source>
</evidence>
<dbReference type="Proteomes" id="UP000243975">
    <property type="component" value="Unassembled WGS sequence"/>
</dbReference>
<evidence type="ECO:0000313" key="10">
    <source>
        <dbReference type="Proteomes" id="UP000243975"/>
    </source>
</evidence>
<evidence type="ECO:0000256" key="8">
    <source>
        <dbReference type="SAM" id="Coils"/>
    </source>
</evidence>
<dbReference type="AlphaFoldDB" id="A0A118JW22"/>
<accession>A0A118JW22</accession>
<dbReference type="Gene3D" id="1.20.5.2950">
    <property type="match status" value="1"/>
</dbReference>
<comment type="caution">
    <text evidence="9">The sequence shown here is derived from an EMBL/GenBank/DDBJ whole genome shotgun (WGS) entry which is preliminary data.</text>
</comment>
<dbReference type="Pfam" id="PF03179">
    <property type="entry name" value="V-ATPase_G"/>
    <property type="match status" value="1"/>
</dbReference>
<keyword evidence="6 7" id="KW-0406">Ion transport</keyword>
<gene>
    <name evidence="9" type="ORF">Ccrd_004019</name>
</gene>
<evidence type="ECO:0000313" key="9">
    <source>
        <dbReference type="EMBL" id="KVH93939.1"/>
    </source>
</evidence>
<evidence type="ECO:0000256" key="7">
    <source>
        <dbReference type="RuleBase" id="RU364019"/>
    </source>
</evidence>
<dbReference type="FunFam" id="1.20.5.2950:FF:000001">
    <property type="entry name" value="V-type proton ATPase subunit G"/>
    <property type="match status" value="1"/>
</dbReference>
<comment type="function">
    <text evidence="1">Catalytic subunit of the peripheral V1 complex of vacuolar ATPase (V-ATPase). V-ATPase is responsible for acidifying a variety of intracellular compartments in eukaryotic cells.</text>
</comment>
<dbReference type="STRING" id="59895.A0A118JW22"/>
<keyword evidence="5 7" id="KW-0375">Hydrogen ion transport</keyword>
<dbReference type="OrthoDB" id="250802at2759"/>
<comment type="subunit">
    <text evidence="3">V-ATPase is a heteromultimeric enzyme composed of a peripheral catalytic V1 complex (components A to H) attached to an integral membrane V0 proton pore complex (components: a, c, c', c'' and d).</text>
</comment>
<keyword evidence="10" id="KW-1185">Reference proteome</keyword>
<feature type="coiled-coil region" evidence="8">
    <location>
        <begin position="25"/>
        <end position="59"/>
    </location>
</feature>
<reference evidence="9 10" key="1">
    <citation type="journal article" date="2016" name="Sci. Rep.">
        <title>The genome sequence of the outbreeding globe artichoke constructed de novo incorporating a phase-aware low-pass sequencing strategy of F1 progeny.</title>
        <authorList>
            <person name="Scaglione D."/>
            <person name="Reyes-Chin-Wo S."/>
            <person name="Acquadro A."/>
            <person name="Froenicke L."/>
            <person name="Portis E."/>
            <person name="Beitel C."/>
            <person name="Tirone M."/>
            <person name="Mauro R."/>
            <person name="Lo Monaco A."/>
            <person name="Mauromicale G."/>
            <person name="Faccioli P."/>
            <person name="Cattivelli L."/>
            <person name="Rieseberg L."/>
            <person name="Michelmore R."/>
            <person name="Lanteri S."/>
        </authorList>
    </citation>
    <scope>NUCLEOTIDE SEQUENCE [LARGE SCALE GENOMIC DNA]</scope>
    <source>
        <strain evidence="9">2C</strain>
    </source>
</reference>
<sequence length="110" mass="12562">MEDYRRQGGIQQLLVAEQEARQIVNAARTAKMNRLKQAKDEAEEEVAKYRAQMEKEFQKTISESTGFSGVNIKRLDEETVTKIDHLKKQAAKVSPEVIKMLMSHVTTVKV</sequence>
<name>A0A118JW22_CYNCS</name>
<dbReference type="PANTHER" id="PTHR12713">
    <property type="entry name" value="VACUOLAR ATP SYNTHASE SUBUNIT G"/>
    <property type="match status" value="1"/>
</dbReference>
<organism evidence="9 10">
    <name type="scientific">Cynara cardunculus var. scolymus</name>
    <name type="common">Globe artichoke</name>
    <name type="synonym">Cynara scolymus</name>
    <dbReference type="NCBI Taxonomy" id="59895"/>
    <lineage>
        <taxon>Eukaryota</taxon>
        <taxon>Viridiplantae</taxon>
        <taxon>Streptophyta</taxon>
        <taxon>Embryophyta</taxon>
        <taxon>Tracheophyta</taxon>
        <taxon>Spermatophyta</taxon>
        <taxon>Magnoliopsida</taxon>
        <taxon>eudicotyledons</taxon>
        <taxon>Gunneridae</taxon>
        <taxon>Pentapetalae</taxon>
        <taxon>asterids</taxon>
        <taxon>campanulids</taxon>
        <taxon>Asterales</taxon>
        <taxon>Asteraceae</taxon>
        <taxon>Carduoideae</taxon>
        <taxon>Cardueae</taxon>
        <taxon>Carduinae</taxon>
        <taxon>Cynara</taxon>
    </lineage>
</organism>
<evidence type="ECO:0000256" key="5">
    <source>
        <dbReference type="ARBA" id="ARBA00022781"/>
    </source>
</evidence>
<proteinExistence type="inferred from homology"/>
<keyword evidence="4 7" id="KW-0813">Transport</keyword>
<dbReference type="InterPro" id="IPR005124">
    <property type="entry name" value="V-ATPase_G"/>
</dbReference>
<dbReference type="OMA" id="SYHRNME"/>
<keyword evidence="8" id="KW-0175">Coiled coil</keyword>
<evidence type="ECO:0000256" key="2">
    <source>
        <dbReference type="ARBA" id="ARBA00010066"/>
    </source>
</evidence>
<protein>
    <recommendedName>
        <fullName evidence="7">V-type proton ATPase subunit G</fullName>
    </recommendedName>
</protein>